<protein>
    <submittedName>
        <fullName evidence="6">Mitotic control protein dis3</fullName>
    </submittedName>
</protein>
<dbReference type="SMART" id="SM00955">
    <property type="entry name" value="RNB"/>
    <property type="match status" value="1"/>
</dbReference>
<keyword evidence="2" id="KW-0698">rRNA processing</keyword>
<dbReference type="PANTHER" id="PTHR23355">
    <property type="entry name" value="RIBONUCLEASE"/>
    <property type="match status" value="1"/>
</dbReference>
<evidence type="ECO:0000313" key="7">
    <source>
        <dbReference type="Proteomes" id="UP000315496"/>
    </source>
</evidence>
<dbReference type="InterPro" id="IPR050180">
    <property type="entry name" value="RNR_Ribonuclease"/>
</dbReference>
<dbReference type="GO" id="GO:0006364">
    <property type="term" value="P:rRNA processing"/>
    <property type="evidence" value="ECO:0007669"/>
    <property type="project" value="UniProtKB-KW"/>
</dbReference>
<dbReference type="OrthoDB" id="372421at2759"/>
<dbReference type="GO" id="GO:0004519">
    <property type="term" value="F:endonuclease activity"/>
    <property type="evidence" value="ECO:0007669"/>
    <property type="project" value="TreeGrafter"/>
</dbReference>
<dbReference type="GO" id="GO:0000176">
    <property type="term" value="C:nuclear exosome (RNase complex)"/>
    <property type="evidence" value="ECO:0007669"/>
    <property type="project" value="TreeGrafter"/>
</dbReference>
<proteinExistence type="inferred from homology"/>
<dbReference type="GO" id="GO:0003723">
    <property type="term" value="F:RNA binding"/>
    <property type="evidence" value="ECO:0007669"/>
    <property type="project" value="InterPro"/>
</dbReference>
<dbReference type="EMBL" id="VDLU01000005">
    <property type="protein sequence ID" value="TNJ26585.1"/>
    <property type="molecule type" value="Genomic_DNA"/>
</dbReference>
<organism evidence="6 7">
    <name type="scientific">Giardia muris</name>
    <dbReference type="NCBI Taxonomy" id="5742"/>
    <lineage>
        <taxon>Eukaryota</taxon>
        <taxon>Metamonada</taxon>
        <taxon>Diplomonadida</taxon>
        <taxon>Hexamitidae</taxon>
        <taxon>Giardiinae</taxon>
        <taxon>Giardia</taxon>
    </lineage>
</organism>
<dbReference type="GO" id="GO:0016075">
    <property type="term" value="P:rRNA catabolic process"/>
    <property type="evidence" value="ECO:0007669"/>
    <property type="project" value="TreeGrafter"/>
</dbReference>
<dbReference type="Proteomes" id="UP000315496">
    <property type="component" value="Chromosome 5"/>
</dbReference>
<dbReference type="InterPro" id="IPR041505">
    <property type="entry name" value="Dis3_CSD2"/>
</dbReference>
<dbReference type="Gene3D" id="2.40.50.690">
    <property type="match status" value="1"/>
</dbReference>
<dbReference type="AlphaFoldDB" id="A0A4Z1SP00"/>
<comment type="caution">
    <text evidence="6">The sequence shown here is derived from an EMBL/GenBank/DDBJ whole genome shotgun (WGS) entry which is preliminary data.</text>
</comment>
<keyword evidence="3" id="KW-0539">Nucleus</keyword>
<dbReference type="InterPro" id="IPR012340">
    <property type="entry name" value="NA-bd_OB-fold"/>
</dbReference>
<reference evidence="6 7" key="1">
    <citation type="submission" date="2019-05" db="EMBL/GenBank/DDBJ databases">
        <title>The compact genome of Giardia muris reveals important steps in the evolution of intestinal protozoan parasites.</title>
        <authorList>
            <person name="Xu F."/>
            <person name="Jimenez-Gonzalez A."/>
            <person name="Einarsson E."/>
            <person name="Astvaldsson A."/>
            <person name="Peirasmaki D."/>
            <person name="Eckmann L."/>
            <person name="Andersson J.O."/>
            <person name="Svard S.G."/>
            <person name="Jerlstrom-Hultqvist J."/>
        </authorList>
    </citation>
    <scope>NUCLEOTIDE SEQUENCE [LARGE SCALE GENOMIC DNA]</scope>
    <source>
        <strain evidence="6 7">Roberts-Thomson</strain>
    </source>
</reference>
<dbReference type="GO" id="GO:0071031">
    <property type="term" value="P:nuclear mRNA surveillance of mRNA 3'-end processing"/>
    <property type="evidence" value="ECO:0007669"/>
    <property type="project" value="TreeGrafter"/>
</dbReference>
<comment type="subcellular location">
    <subcellularLocation>
        <location evidence="1">Nucleus</location>
    </subcellularLocation>
</comment>
<dbReference type="SUPFAM" id="SSF50249">
    <property type="entry name" value="Nucleic acid-binding proteins"/>
    <property type="match status" value="2"/>
</dbReference>
<evidence type="ECO:0000259" key="5">
    <source>
        <dbReference type="SMART" id="SM00955"/>
    </source>
</evidence>
<comment type="similarity">
    <text evidence="4">Belongs to the RNR ribonuclease family.</text>
</comment>
<evidence type="ECO:0000256" key="2">
    <source>
        <dbReference type="ARBA" id="ARBA00022552"/>
    </source>
</evidence>
<keyword evidence="7" id="KW-1185">Reference proteome</keyword>
<dbReference type="InterPro" id="IPR022966">
    <property type="entry name" value="RNase_II/R_CS"/>
</dbReference>
<dbReference type="Pfam" id="PF17849">
    <property type="entry name" value="OB_Dis3"/>
    <property type="match status" value="1"/>
</dbReference>
<accession>A0A4Z1SP00</accession>
<evidence type="ECO:0000256" key="1">
    <source>
        <dbReference type="ARBA" id="ARBA00004123"/>
    </source>
</evidence>
<name>A0A4Z1SP00_GIAMU</name>
<gene>
    <name evidence="6" type="ORF">GMRT_16404</name>
</gene>
<evidence type="ECO:0000313" key="6">
    <source>
        <dbReference type="EMBL" id="TNJ26585.1"/>
    </source>
</evidence>
<evidence type="ECO:0000256" key="4">
    <source>
        <dbReference type="RuleBase" id="RU003901"/>
    </source>
</evidence>
<evidence type="ECO:0000256" key="3">
    <source>
        <dbReference type="ARBA" id="ARBA00023242"/>
    </source>
</evidence>
<sequence>MPIPKVTTPKKTRYVKAGPTSRALVVRTDIPCGLEGCTACGGPGLKAGGRVIILPDSRFCLEYPAAFDALLKADVILILCDSVLDVLSSLSATRAKYVRSTITSAAKSILFRDKSCSETTGGYAVCSTSEQLADALRASALFYAKHASTIHEYDVLILAADEAIQRTISDALEHHIFSYRPEQLFTVDQYRKHGLESIGMKAEDWEALALTCSTFGESADPFSYPPHFAQQRIEELLKEGKICRGRLVSLGRGRGGEVRQGNIIIKLSSPFYMNRGLSKDIVAVAILKEQWWSEAQRGLPIPYTDPCLILEKDELDAFLLRPVEREEGRKVAYGIVVGIVSRATLEFCGTLKVPFPLVSIGETEEEGVTPMIGNTSLLRPYDRLLPDFFITSPSTLQYAVGKRLVVVLASWESDERSPRAFVKTVLGDVGNRDVEASVLMKEYGIRHNDVYLEDDVLKELAAVGFSNGEYSIPPNIYLNSVGPSTPLPDTEYKDLLSRNLRLAKKYSGLRLDLTEEYVVSVDPYTCKDIDDALHLKRLANNIFEVGVHIADVAHYVHPDAQIDLEARQRGTTVYFPDRRIDMLPHVLTEEVCSLRCWTDRLAMSVIYELEVYESDEGQEVDGVDFGLLAGLTGVEASLRVRVIDSHFTKTIIRSRGSLAYAEAQWLCEMDVPSVDVMYEGGAYMEMSAAIRPHLNEGFAANQIKVTRIQQSLKALLFLSRLLKAERLRKGALILESPGVDFQLDPETKMPIRLQEHKHLSTMSMVEEFMLLANHSAATRILEAYPSFAILRRHPKPTDAMFSTLRVQVRKMFGFELNTESNLSLSCSVHKAYAEGVLTDSQLSTVRQLLIRCMALAKYFSASEFTQDEYAHYGLALDVYTHFTSPIRRYSDILVHRLLAAAEHFDVLPPSHAVTDIMERVCQALNERKEAADRASTEASRIFSTLYVLGRWKALHGDMRPLTTHANVLRLCSECITVVLHELGTEGLVRCKDQTVQIDDLGLWIDLREPDGSVRRVSVFDEVLVEVSFDFSRIYAFELRVTLLRP</sequence>
<dbReference type="VEuPathDB" id="GiardiaDB:GMRT_16404"/>
<feature type="domain" description="RNB" evidence="5">
    <location>
        <begin position="510"/>
        <end position="904"/>
    </location>
</feature>
<dbReference type="PANTHER" id="PTHR23355:SF35">
    <property type="entry name" value="EXOSOME COMPLEX EXONUCLEASE RRP44"/>
    <property type="match status" value="1"/>
</dbReference>
<dbReference type="GO" id="GO:0000177">
    <property type="term" value="C:cytoplasmic exosome (RNase complex)"/>
    <property type="evidence" value="ECO:0007669"/>
    <property type="project" value="TreeGrafter"/>
</dbReference>
<dbReference type="Gene3D" id="3.40.50.1010">
    <property type="entry name" value="5'-nuclease"/>
    <property type="match status" value="1"/>
</dbReference>
<dbReference type="GO" id="GO:0000175">
    <property type="term" value="F:3'-5'-RNA exonuclease activity"/>
    <property type="evidence" value="ECO:0007669"/>
    <property type="project" value="TreeGrafter"/>
</dbReference>
<dbReference type="PROSITE" id="PS01175">
    <property type="entry name" value="RIBONUCLEASE_II"/>
    <property type="match status" value="1"/>
</dbReference>
<dbReference type="InterPro" id="IPR001900">
    <property type="entry name" value="RNase_II/R"/>
</dbReference>
<dbReference type="Pfam" id="PF00773">
    <property type="entry name" value="RNB"/>
    <property type="match status" value="1"/>
</dbReference>